<evidence type="ECO:0000313" key="2">
    <source>
        <dbReference type="EMBL" id="GGZ65165.1"/>
    </source>
</evidence>
<protein>
    <submittedName>
        <fullName evidence="2">Uncharacterized protein</fullName>
    </submittedName>
</protein>
<dbReference type="Proteomes" id="UP000643403">
    <property type="component" value="Unassembled WGS sequence"/>
</dbReference>
<proteinExistence type="predicted"/>
<gene>
    <name evidence="2" type="ORF">GCM10008101_18670</name>
</gene>
<dbReference type="EMBL" id="BMXY01000002">
    <property type="protein sequence ID" value="GGZ65165.1"/>
    <property type="molecule type" value="Genomic_DNA"/>
</dbReference>
<evidence type="ECO:0000313" key="3">
    <source>
        <dbReference type="Proteomes" id="UP000643403"/>
    </source>
</evidence>
<name>A0ABQ3C802_9GAMM</name>
<sequence length="121" mass="12066">MNARTALAAAVLLASALAPFAARASGPYAVAVELSHQGEVFAAPSVVVRDAEPASMEVTGATGYRLALTVRELAADRIEVVAAVDSAHGSISPTVVVKPGVPASMKIGEMGLTVTVAPNGG</sequence>
<keyword evidence="3" id="KW-1185">Reference proteome</keyword>
<keyword evidence="1" id="KW-0732">Signal</keyword>
<organism evidence="2 3">
    <name type="scientific">Cognatilysobacter xinjiangensis</name>
    <dbReference type="NCBI Taxonomy" id="546892"/>
    <lineage>
        <taxon>Bacteria</taxon>
        <taxon>Pseudomonadati</taxon>
        <taxon>Pseudomonadota</taxon>
        <taxon>Gammaproteobacteria</taxon>
        <taxon>Lysobacterales</taxon>
        <taxon>Lysobacteraceae</taxon>
        <taxon>Cognatilysobacter</taxon>
    </lineage>
</organism>
<feature type="signal peptide" evidence="1">
    <location>
        <begin position="1"/>
        <end position="24"/>
    </location>
</feature>
<feature type="chain" id="PRO_5045322390" evidence="1">
    <location>
        <begin position="25"/>
        <end position="121"/>
    </location>
</feature>
<reference evidence="3" key="1">
    <citation type="journal article" date="2019" name="Int. J. Syst. Evol. Microbiol.">
        <title>The Global Catalogue of Microorganisms (GCM) 10K type strain sequencing project: providing services to taxonomists for standard genome sequencing and annotation.</title>
        <authorList>
            <consortium name="The Broad Institute Genomics Platform"/>
            <consortium name="The Broad Institute Genome Sequencing Center for Infectious Disease"/>
            <person name="Wu L."/>
            <person name="Ma J."/>
        </authorList>
    </citation>
    <scope>NUCLEOTIDE SEQUENCE [LARGE SCALE GENOMIC DNA]</scope>
    <source>
        <strain evidence="3">KCTC 22558</strain>
    </source>
</reference>
<evidence type="ECO:0000256" key="1">
    <source>
        <dbReference type="SAM" id="SignalP"/>
    </source>
</evidence>
<comment type="caution">
    <text evidence="2">The sequence shown here is derived from an EMBL/GenBank/DDBJ whole genome shotgun (WGS) entry which is preliminary data.</text>
</comment>
<accession>A0ABQ3C802</accession>